<keyword evidence="3" id="KW-1185">Reference proteome</keyword>
<evidence type="ECO:0000259" key="1">
    <source>
        <dbReference type="Pfam" id="PF01936"/>
    </source>
</evidence>
<reference evidence="2" key="1">
    <citation type="submission" date="2021-10" db="EMBL/GenBank/DDBJ databases">
        <authorList>
            <person name="Piombo E."/>
        </authorList>
    </citation>
    <scope>NUCLEOTIDE SEQUENCE</scope>
</reference>
<accession>A0A9N9ZL00</accession>
<dbReference type="AlphaFoldDB" id="A0A9N9ZL00"/>
<name>A0A9N9ZL00_9HYPO</name>
<sequence>MSSSFTNREKEVDSAIIIDSVSEAADAHHTGQHAVFIIVSGDRDLIGAVRKITERRFEVHVWSWKNSLAKAYDSPPELVHVKHLDNHLEEIGFEENTFRVDRCAIAPESFVILDPLRDVHSDACNKIDEFIDSLLIPIYPYEMNRPDMNRPDLVVIPFKEGVNAFETSEGVTLYQAAQKELNKYGVEVLMYQEYFRQYHKDSKKEPVLKTSNRFKEFEVDVGSS</sequence>
<feature type="domain" description="NYN" evidence="1">
    <location>
        <begin position="8"/>
        <end position="66"/>
    </location>
</feature>
<comment type="caution">
    <text evidence="2">The sequence shown here is derived from an EMBL/GenBank/DDBJ whole genome shotgun (WGS) entry which is preliminary data.</text>
</comment>
<evidence type="ECO:0000313" key="2">
    <source>
        <dbReference type="EMBL" id="CAH0056984.1"/>
    </source>
</evidence>
<evidence type="ECO:0000313" key="3">
    <source>
        <dbReference type="Proteomes" id="UP000775872"/>
    </source>
</evidence>
<protein>
    <recommendedName>
        <fullName evidence="1">NYN domain-containing protein</fullName>
    </recommendedName>
</protein>
<dbReference type="Gene3D" id="3.40.50.1010">
    <property type="entry name" value="5'-nuclease"/>
    <property type="match status" value="1"/>
</dbReference>
<dbReference type="Proteomes" id="UP000775872">
    <property type="component" value="Unassembled WGS sequence"/>
</dbReference>
<dbReference type="GO" id="GO:0004540">
    <property type="term" value="F:RNA nuclease activity"/>
    <property type="evidence" value="ECO:0007669"/>
    <property type="project" value="InterPro"/>
</dbReference>
<dbReference type="Pfam" id="PF01936">
    <property type="entry name" value="NYN"/>
    <property type="match status" value="1"/>
</dbReference>
<organism evidence="2 3">
    <name type="scientific">Clonostachys solani</name>
    <dbReference type="NCBI Taxonomy" id="160281"/>
    <lineage>
        <taxon>Eukaryota</taxon>
        <taxon>Fungi</taxon>
        <taxon>Dikarya</taxon>
        <taxon>Ascomycota</taxon>
        <taxon>Pezizomycotina</taxon>
        <taxon>Sordariomycetes</taxon>
        <taxon>Hypocreomycetidae</taxon>
        <taxon>Hypocreales</taxon>
        <taxon>Bionectriaceae</taxon>
        <taxon>Clonostachys</taxon>
    </lineage>
</organism>
<dbReference type="EMBL" id="CABFOC020000069">
    <property type="protein sequence ID" value="CAH0056984.1"/>
    <property type="molecule type" value="Genomic_DNA"/>
</dbReference>
<dbReference type="OrthoDB" id="2311180at2759"/>
<feature type="non-terminal residue" evidence="2">
    <location>
        <position position="224"/>
    </location>
</feature>
<proteinExistence type="predicted"/>
<gene>
    <name evidence="2" type="ORF">CSOL1703_00018222</name>
</gene>
<dbReference type="InterPro" id="IPR021139">
    <property type="entry name" value="NYN"/>
</dbReference>